<gene>
    <name evidence="1" type="ORF">SAMN05878443_1930</name>
</gene>
<reference evidence="2" key="1">
    <citation type="submission" date="2016-11" db="EMBL/GenBank/DDBJ databases">
        <authorList>
            <person name="Varghese N."/>
            <person name="Submissions S."/>
        </authorList>
    </citation>
    <scope>NUCLEOTIDE SEQUENCE [LARGE SCALE GENOMIC DNA]</scope>
    <source>
        <strain evidence="2">313</strain>
    </source>
</reference>
<name>A0A1N6HL69_9LACT</name>
<keyword evidence="2" id="KW-1185">Reference proteome</keyword>
<evidence type="ECO:0000313" key="1">
    <source>
        <dbReference type="EMBL" id="SIO20497.1"/>
    </source>
</evidence>
<protein>
    <submittedName>
        <fullName evidence="1">Uncharacterized protein</fullName>
    </submittedName>
</protein>
<dbReference type="EMBL" id="FSRN01000001">
    <property type="protein sequence ID" value="SIO20497.1"/>
    <property type="molecule type" value="Genomic_DNA"/>
</dbReference>
<organism evidence="1 2">
    <name type="scientific">Carnobacterium alterfunditum</name>
    <dbReference type="NCBI Taxonomy" id="28230"/>
    <lineage>
        <taxon>Bacteria</taxon>
        <taxon>Bacillati</taxon>
        <taxon>Bacillota</taxon>
        <taxon>Bacilli</taxon>
        <taxon>Lactobacillales</taxon>
        <taxon>Carnobacteriaceae</taxon>
        <taxon>Carnobacterium</taxon>
    </lineage>
</organism>
<dbReference type="RefSeq" id="WP_034545511.1">
    <property type="nucleotide sequence ID" value="NZ_FSRN01000001.1"/>
</dbReference>
<accession>A0A1N6HL69</accession>
<dbReference type="AlphaFoldDB" id="A0A1N6HL69"/>
<evidence type="ECO:0000313" key="2">
    <source>
        <dbReference type="Proteomes" id="UP000184758"/>
    </source>
</evidence>
<sequence length="198" mass="21702">MHKLKASCHPISIRPLFGLSFLLIFFVIVTGCGKNELAVNADSSFSAQRESTSSHPTAVVATPIESNNLKQDDGIITFADFKGYWATFDSKETEPFQSDIGKYTVAITDDAFVPGEWGTSLGSSDILDHTIEGSTLTLKLYTPDSDLENTDETYSLTLELVKKGSLFVLRSKNGSVIFYPVTSQEFLDAGWKIPSDDL</sequence>
<proteinExistence type="predicted"/>
<dbReference type="Proteomes" id="UP000184758">
    <property type="component" value="Unassembled WGS sequence"/>
</dbReference>
<dbReference type="PROSITE" id="PS51257">
    <property type="entry name" value="PROKAR_LIPOPROTEIN"/>
    <property type="match status" value="1"/>
</dbReference>
<dbReference type="OrthoDB" id="2156305at2"/>